<protein>
    <submittedName>
        <fullName evidence="2">Type IV pilus assembly PilZ</fullName>
    </submittedName>
</protein>
<dbReference type="GO" id="GO:0035438">
    <property type="term" value="F:cyclic-di-GMP binding"/>
    <property type="evidence" value="ECO:0007669"/>
    <property type="project" value="InterPro"/>
</dbReference>
<dbReference type="AlphaFoldDB" id="A0A0E3M8W5"/>
<dbReference type="Gene3D" id="2.40.10.220">
    <property type="entry name" value="predicted glycosyltransferase like domains"/>
    <property type="match status" value="1"/>
</dbReference>
<dbReference type="RefSeq" id="WP_029162396.1">
    <property type="nucleotide sequence ID" value="NZ_CP009933.1"/>
</dbReference>
<dbReference type="InterPro" id="IPR009875">
    <property type="entry name" value="PilZ_domain"/>
</dbReference>
<dbReference type="Proteomes" id="UP000033115">
    <property type="component" value="Chromosome"/>
</dbReference>
<name>A0A0E3M8W5_CLOSL</name>
<evidence type="ECO:0000313" key="2">
    <source>
        <dbReference type="EMBL" id="AKA72009.1"/>
    </source>
</evidence>
<dbReference type="HOGENOM" id="CLU_1259622_0_0_9"/>
<feature type="domain" description="PilZ" evidence="1">
    <location>
        <begin position="97"/>
        <end position="212"/>
    </location>
</feature>
<dbReference type="EMBL" id="CP009933">
    <property type="protein sequence ID" value="AKA72009.1"/>
    <property type="molecule type" value="Genomic_DNA"/>
</dbReference>
<organism evidence="2 3">
    <name type="scientific">Clostridium scatologenes</name>
    <dbReference type="NCBI Taxonomy" id="1548"/>
    <lineage>
        <taxon>Bacteria</taxon>
        <taxon>Bacillati</taxon>
        <taxon>Bacillota</taxon>
        <taxon>Clostridia</taxon>
        <taxon>Eubacteriales</taxon>
        <taxon>Clostridiaceae</taxon>
        <taxon>Clostridium</taxon>
    </lineage>
</organism>
<sequence length="219" mass="25365">MEKLVLKNLSLFEQMQFIIKKEFYDGIILKKYDECLAIRVSTLQDNYVPFQVNEQVNYILAGENEALRCTSKVIGSKIDCNYNIILLETPTLINKIERRQHPRLKVIKDIEYYFLPSKAEISNLNEISASYYAKLKKSFTIDLSTGGVSLVTYESNFDSKEAIITLHLDEKINALCTIIRVEENDNGSNYKTALKFKLIDQSKLKMINEYVNKNLKLKK</sequence>
<accession>A0A0E3M8W5</accession>
<dbReference type="Pfam" id="PF07238">
    <property type="entry name" value="PilZ"/>
    <property type="match status" value="1"/>
</dbReference>
<gene>
    <name evidence="2" type="ORF">CSCA_4884</name>
</gene>
<reference evidence="2 3" key="1">
    <citation type="journal article" date="2015" name="J. Biotechnol.">
        <title>Complete genome sequence of a malodorant-producing acetogen, Clostridium scatologenes ATCC 25775(T).</title>
        <authorList>
            <person name="Zhu Z."/>
            <person name="Guo T."/>
            <person name="Zheng H."/>
            <person name="Song T."/>
            <person name="Ouyang P."/>
            <person name="Xie J."/>
        </authorList>
    </citation>
    <scope>NUCLEOTIDE SEQUENCE [LARGE SCALE GENOMIC DNA]</scope>
    <source>
        <strain evidence="2 3">ATCC 25775</strain>
    </source>
</reference>
<keyword evidence="3" id="KW-1185">Reference proteome</keyword>
<proteinExistence type="predicted"/>
<evidence type="ECO:0000259" key="1">
    <source>
        <dbReference type="Pfam" id="PF07238"/>
    </source>
</evidence>
<evidence type="ECO:0000313" key="3">
    <source>
        <dbReference type="Proteomes" id="UP000033115"/>
    </source>
</evidence>
<dbReference type="STRING" id="1548.CSCA_4884"/>
<dbReference type="KEGG" id="csq:CSCA_4884"/>